<dbReference type="InterPro" id="IPR056884">
    <property type="entry name" value="NPHP3-like_N"/>
</dbReference>
<dbReference type="Pfam" id="PF24883">
    <property type="entry name" value="NPHP3_N"/>
    <property type="match status" value="1"/>
</dbReference>
<feature type="domain" description="Nephrocystin 3-like N-terminal" evidence="2">
    <location>
        <begin position="185"/>
        <end position="293"/>
    </location>
</feature>
<reference evidence="3 4" key="1">
    <citation type="submission" date="2024-02" db="EMBL/GenBank/DDBJ databases">
        <title>De novo assembly and annotation of 12 fungi associated with fruit tree decline syndrome in Ontario, Canada.</title>
        <authorList>
            <person name="Sulman M."/>
            <person name="Ellouze W."/>
            <person name="Ilyukhin E."/>
        </authorList>
    </citation>
    <scope>NUCLEOTIDE SEQUENCE [LARGE SCALE GENOMIC DNA]</scope>
    <source>
        <strain evidence="3 4">M1-105</strain>
    </source>
</reference>
<dbReference type="EMBL" id="JAJVDC020000114">
    <property type="protein sequence ID" value="KAL1623893.1"/>
    <property type="molecule type" value="Genomic_DNA"/>
</dbReference>
<keyword evidence="1" id="KW-0677">Repeat</keyword>
<evidence type="ECO:0000313" key="3">
    <source>
        <dbReference type="EMBL" id="KAL1623893.1"/>
    </source>
</evidence>
<dbReference type="PANTHER" id="PTHR10039">
    <property type="entry name" value="AMELOGENIN"/>
    <property type="match status" value="1"/>
</dbReference>
<dbReference type="PANTHER" id="PTHR10039:SF14">
    <property type="entry name" value="NACHT DOMAIN-CONTAINING PROTEIN"/>
    <property type="match status" value="1"/>
</dbReference>
<evidence type="ECO:0000256" key="1">
    <source>
        <dbReference type="ARBA" id="ARBA00022737"/>
    </source>
</evidence>
<keyword evidence="4" id="KW-1185">Reference proteome</keyword>
<accession>A0ABR3SL07</accession>
<proteinExistence type="predicted"/>
<protein>
    <recommendedName>
        <fullName evidence="2">Nephrocystin 3-like N-terminal domain-containing protein</fullName>
    </recommendedName>
</protein>
<evidence type="ECO:0000313" key="4">
    <source>
        <dbReference type="Proteomes" id="UP001521116"/>
    </source>
</evidence>
<evidence type="ECO:0000259" key="2">
    <source>
        <dbReference type="Pfam" id="PF24883"/>
    </source>
</evidence>
<organism evidence="3 4">
    <name type="scientific">Neofusicoccum ribis</name>
    <dbReference type="NCBI Taxonomy" id="45134"/>
    <lineage>
        <taxon>Eukaryota</taxon>
        <taxon>Fungi</taxon>
        <taxon>Dikarya</taxon>
        <taxon>Ascomycota</taxon>
        <taxon>Pezizomycotina</taxon>
        <taxon>Dothideomycetes</taxon>
        <taxon>Dothideomycetes incertae sedis</taxon>
        <taxon>Botryosphaeriales</taxon>
        <taxon>Botryosphaeriaceae</taxon>
        <taxon>Neofusicoccum</taxon>
    </lineage>
</organism>
<dbReference type="Proteomes" id="UP001521116">
    <property type="component" value="Unassembled WGS sequence"/>
</dbReference>
<sequence>MADTYVRSYDKIVEAMMGLATALPEFHSYTQIFQDNDQIKHVLCLFYKDILDFHATVLRFFKLKSWRFLLESVWPKYDGKLKIILGNIAKNRALMDSTVSNWQKTDAYEKYKRDYEFQQRQDFETAKISLSPNLYYNELGKIGDRCSVDSMKWLHGVTTFENWLDSANDVSRLLWLQGIPGADPVAFVLLSHQFHLEGSLLKALHSITFQLANSNKNLRPLVSTAYNEKVDQLLSSTEFSNDLLKDLLRELLMTYIVIDGLDEIAEPERIRLLSEFLKLCDAHDNVKLLISSRAEQDIQRQLCSKAELIRVHDGNDQVIQTYVDERSREWISTLPLDVETAREIQKLMRDIGPRSKGSDNPHLSFKIYLHGE</sequence>
<name>A0ABR3SL07_9PEZI</name>
<comment type="caution">
    <text evidence="3">The sequence shown here is derived from an EMBL/GenBank/DDBJ whole genome shotgun (WGS) entry which is preliminary data.</text>
</comment>
<gene>
    <name evidence="3" type="ORF">SLS56_008088</name>
</gene>